<evidence type="ECO:0000313" key="1">
    <source>
        <dbReference type="EMBL" id="KAF9461709.1"/>
    </source>
</evidence>
<gene>
    <name evidence="1" type="ORF">BDZ94DRAFT_1263145</name>
</gene>
<evidence type="ECO:0000313" key="2">
    <source>
        <dbReference type="Proteomes" id="UP000807353"/>
    </source>
</evidence>
<dbReference type="Proteomes" id="UP000807353">
    <property type="component" value="Unassembled WGS sequence"/>
</dbReference>
<keyword evidence="2" id="KW-1185">Reference proteome</keyword>
<dbReference type="EMBL" id="MU150280">
    <property type="protein sequence ID" value="KAF9461709.1"/>
    <property type="molecule type" value="Genomic_DNA"/>
</dbReference>
<proteinExistence type="predicted"/>
<protein>
    <submittedName>
        <fullName evidence="1">Uncharacterized protein</fullName>
    </submittedName>
</protein>
<dbReference type="AlphaFoldDB" id="A0A9P6CIA5"/>
<reference evidence="1" key="1">
    <citation type="submission" date="2020-11" db="EMBL/GenBank/DDBJ databases">
        <authorList>
            <consortium name="DOE Joint Genome Institute"/>
            <person name="Ahrendt S."/>
            <person name="Riley R."/>
            <person name="Andreopoulos W."/>
            <person name="Labutti K."/>
            <person name="Pangilinan J."/>
            <person name="Ruiz-Duenas F.J."/>
            <person name="Barrasa J.M."/>
            <person name="Sanchez-Garcia M."/>
            <person name="Camarero S."/>
            <person name="Miyauchi S."/>
            <person name="Serrano A."/>
            <person name="Linde D."/>
            <person name="Babiker R."/>
            <person name="Drula E."/>
            <person name="Ayuso-Fernandez I."/>
            <person name="Pacheco R."/>
            <person name="Padilla G."/>
            <person name="Ferreira P."/>
            <person name="Barriuso J."/>
            <person name="Kellner H."/>
            <person name="Castanera R."/>
            <person name="Alfaro M."/>
            <person name="Ramirez L."/>
            <person name="Pisabarro A.G."/>
            <person name="Kuo A."/>
            <person name="Tritt A."/>
            <person name="Lipzen A."/>
            <person name="He G."/>
            <person name="Yan M."/>
            <person name="Ng V."/>
            <person name="Cullen D."/>
            <person name="Martin F."/>
            <person name="Rosso M.-N."/>
            <person name="Henrissat B."/>
            <person name="Hibbett D."/>
            <person name="Martinez A.T."/>
            <person name="Grigoriev I.V."/>
        </authorList>
    </citation>
    <scope>NUCLEOTIDE SEQUENCE</scope>
    <source>
        <strain evidence="1">CBS 247.69</strain>
    </source>
</reference>
<accession>A0A9P6CIA5</accession>
<sequence>MGTHPWILAAGAADCAKLGRAILWINYVELNKYLSPQLIPKAIFFYIASLGRKSALRIYGAWTRSPRPTTLLQLSKRMA</sequence>
<comment type="caution">
    <text evidence="1">The sequence shown here is derived from an EMBL/GenBank/DDBJ whole genome shotgun (WGS) entry which is preliminary data.</text>
</comment>
<name>A0A9P6CIA5_9AGAR</name>
<organism evidence="1 2">
    <name type="scientific">Collybia nuda</name>
    <dbReference type="NCBI Taxonomy" id="64659"/>
    <lineage>
        <taxon>Eukaryota</taxon>
        <taxon>Fungi</taxon>
        <taxon>Dikarya</taxon>
        <taxon>Basidiomycota</taxon>
        <taxon>Agaricomycotina</taxon>
        <taxon>Agaricomycetes</taxon>
        <taxon>Agaricomycetidae</taxon>
        <taxon>Agaricales</taxon>
        <taxon>Tricholomatineae</taxon>
        <taxon>Clitocybaceae</taxon>
        <taxon>Collybia</taxon>
    </lineage>
</organism>